<reference key="1">
    <citation type="journal article" date="2000" name="Nature">
        <title>Sequence and analysis of chromosome 1 of the plant Arabidopsis thaliana.</title>
        <authorList>
            <person name="Theologis A."/>
            <person name="Ecker J.R."/>
            <person name="Palm C.J."/>
            <person name="Federspiel N.A."/>
            <person name="Kaul S."/>
            <person name="White O."/>
            <person name="Alonso J."/>
            <person name="Altafi H."/>
            <person name="Araujo R."/>
            <person name="Bowman C.L."/>
            <person name="Brooks S.Y."/>
            <person name="Buehler E."/>
            <person name="Chan A."/>
            <person name="Chao Q."/>
            <person name="Chen H."/>
            <person name="Cheuk R.F."/>
            <person name="Chin C.W."/>
            <person name="Chung M.K."/>
            <person name="Conn L."/>
            <person name="Conway A.B."/>
            <person name="Conway A.R."/>
            <person name="Creasy T.H."/>
            <person name="Dewar K."/>
            <person name="Dunn P."/>
            <person name="Etgu P."/>
            <person name="Feldblyum T.V."/>
            <person name="Feng J."/>
            <person name="Fong B."/>
            <person name="Fujii C.Y."/>
            <person name="Gill J.E."/>
            <person name="Goldsmith A.D."/>
            <person name="Haas B."/>
            <person name="Hansen N.F."/>
            <person name="Hughes B."/>
            <person name="Huizar L."/>
            <person name="Hunter J.L."/>
            <person name="Jenkins J."/>
            <person name="Johnson-Hopson C."/>
            <person name="Khan S."/>
            <person name="Khaykin E."/>
            <person name="Kim C.J."/>
            <person name="Koo H.L."/>
            <person name="Kremenetskaia I."/>
            <person name="Kurtz D.B."/>
            <person name="Kwan A."/>
            <person name="Lam B."/>
            <person name="Langin-Hooper S."/>
            <person name="Lee A."/>
            <person name="Lee J.M."/>
            <person name="Lenz C.A."/>
            <person name="Li J.H."/>
            <person name="Li Y."/>
            <person name="Lin X."/>
            <person name="Liu S.X."/>
            <person name="Liu Z.A."/>
            <person name="Luros J.S."/>
            <person name="Maiti R."/>
            <person name="Marziali A."/>
            <person name="Militscher J."/>
            <person name="Miranda M."/>
            <person name="Nguyen M."/>
            <person name="Nierman W.C."/>
            <person name="Osborne B.I."/>
            <person name="Pai G."/>
            <person name="Peterson J."/>
            <person name="Pham P.K."/>
            <person name="Rizzo M."/>
            <person name="Rooney T."/>
            <person name="Rowley D."/>
            <person name="Sakano H."/>
            <person name="Salzberg S.L."/>
            <person name="Schwartz J.R."/>
            <person name="Shinn P."/>
            <person name="Southwick A.M."/>
            <person name="Sun H."/>
            <person name="Tallon L.J."/>
            <person name="Tambunga G."/>
            <person name="Toriumi M.J."/>
            <person name="Town C.D."/>
            <person name="Utterback T."/>
            <person name="Van Aken S."/>
            <person name="Vaysberg M."/>
            <person name="Vysotskaia V.S."/>
            <person name="Walker M."/>
            <person name="Wu D."/>
            <person name="Yu G."/>
            <person name="Fraser C.M."/>
            <person name="Venter J.C."/>
            <person name="Davis R.W."/>
        </authorList>
    </citation>
    <scope>NUCLEOTIDE SEQUENCE [LARGE SCALE GENOMIC DNA]</scope>
    <source>
        <strain>cv. Columbia</strain>
    </source>
</reference>
<dbReference type="Pfam" id="PF08698">
    <property type="entry name" value="Fcf2"/>
    <property type="match status" value="1"/>
</dbReference>
<gene>
    <name evidence="4" type="primary">T22H22.18</name>
</gene>
<dbReference type="PANTHER" id="PTHR21686:SF12">
    <property type="entry name" value="DEOXYNUCLEOTIDYLTRANSFERASE TERMINAL-INTERACTING PROTEIN 2"/>
    <property type="match status" value="1"/>
</dbReference>
<accession>Q9ZVL7</accession>
<comment type="subcellular location">
    <subcellularLocation>
        <location evidence="1">Nucleus</location>
        <location evidence="1">Nucleolus</location>
    </subcellularLocation>
</comment>
<evidence type="ECO:0000259" key="3">
    <source>
        <dbReference type="Pfam" id="PF08698"/>
    </source>
</evidence>
<protein>
    <submittedName>
        <fullName evidence="4">T22H22.18</fullName>
    </submittedName>
</protein>
<dbReference type="ExpressionAtlas" id="Q9ZVL7">
    <property type="expression patterns" value="baseline and differential"/>
</dbReference>
<dbReference type="InterPro" id="IPR039883">
    <property type="entry name" value="Fcf2/DNTTIP2"/>
</dbReference>
<evidence type="ECO:0000313" key="4">
    <source>
        <dbReference type="EMBL" id="AAC64888.1"/>
    </source>
</evidence>
<sequence>MAETKQPLIGLKWEPKLPGLSLDLKTGSTRSKTAESSKSELVDGLCLPPNDPRKINKMIRKQLKDTTGSNWFDMPAPTMTPELKRDLQLLKLRTVMDPALHYKKSVSRSKLAEKYFQASFRTRSKRITVSFAEEFYGRLTKKNRKATLADELVSDPKTALYSVKLGRLRRRVELLRIRNGIKRETSLRTQSQEGTELFLVQPREHRVLYFQVALIVPPCLSHLALTMPHIFMSAQQNFVVMRRLRVLLQLLRAGERLRQFEKERDASLRRHDETDSSNVLLHLL</sequence>
<organism evidence="4">
    <name type="scientific">Arabidopsis thaliana</name>
    <name type="common">Mouse-ear cress</name>
    <dbReference type="NCBI Taxonomy" id="3702"/>
    <lineage>
        <taxon>Eukaryota</taxon>
        <taxon>Viridiplantae</taxon>
        <taxon>Streptophyta</taxon>
        <taxon>Embryophyta</taxon>
        <taxon>Tracheophyta</taxon>
        <taxon>Spermatophyta</taxon>
        <taxon>Magnoliopsida</taxon>
        <taxon>eudicotyledons</taxon>
        <taxon>Gunneridae</taxon>
        <taxon>Pentapetalae</taxon>
        <taxon>rosids</taxon>
        <taxon>malvids</taxon>
        <taxon>Brassicales</taxon>
        <taxon>Brassicaceae</taxon>
        <taxon>Camelineae</taxon>
        <taxon>Arabidopsis</taxon>
    </lineage>
</organism>
<dbReference type="AlphaFoldDB" id="Q9ZVL7"/>
<reference evidence="4" key="2">
    <citation type="submission" date="2001-07" db="EMBL/GenBank/DDBJ databases">
        <title>Arabidopsis thaliana chromosome 1 BAC T22H22 sequence.</title>
        <authorList>
            <person name="Vysotskaia V.S."/>
            <person name="Schwartz J.R."/>
            <person name="Toriumi M."/>
            <person name="Yu G."/>
            <person name="Kwan A."/>
            <person name="Li J."/>
            <person name="Liu S."/>
            <person name="Kremenetskaia I."/>
            <person name="Luros J."/>
            <person name="Araujo R."/>
            <person name="Au M."/>
            <person name="Brendel V."/>
            <person name="Buehler E."/>
            <person name="Conway A.B."/>
            <person name="Conway A.R."/>
            <person name="Palm C.J."/>
            <person name="Feng J."/>
            <person name="Kim C."/>
            <person name="Kurtz D."/>
            <person name="Li Y."/>
            <person name="Shinn P."/>
            <person name="Sun H."/>
            <person name="Davis R.W."/>
            <person name="Ecker J.R."/>
            <person name="Federspiel N.A."/>
            <person name="Theologis A."/>
        </authorList>
    </citation>
    <scope>NUCLEOTIDE SEQUENCE</scope>
</reference>
<feature type="domain" description="Fcf2 pre-rRNA processing C-terminal" evidence="3">
    <location>
        <begin position="64"/>
        <end position="161"/>
    </location>
</feature>
<dbReference type="PANTHER" id="PTHR21686">
    <property type="entry name" value="DEOXYNUCLEOTIDYLTRANSFERASE TERMINAL-INTERACTING PROTEIN 2"/>
    <property type="match status" value="1"/>
</dbReference>
<evidence type="ECO:0000256" key="1">
    <source>
        <dbReference type="ARBA" id="ARBA00004604"/>
    </source>
</evidence>
<proteinExistence type="predicted"/>
<keyword evidence="2" id="KW-0539">Nucleus</keyword>
<dbReference type="EMBL" id="AC005388">
    <property type="protein sequence ID" value="AAC64888.1"/>
    <property type="molecule type" value="Genomic_DNA"/>
</dbReference>
<dbReference type="InterPro" id="IPR014810">
    <property type="entry name" value="Fcf2_C"/>
</dbReference>
<dbReference type="GO" id="GO:0005730">
    <property type="term" value="C:nucleolus"/>
    <property type="evidence" value="ECO:0007669"/>
    <property type="project" value="UniProtKB-SubCell"/>
</dbReference>
<evidence type="ECO:0000256" key="2">
    <source>
        <dbReference type="ARBA" id="ARBA00023242"/>
    </source>
</evidence>
<name>Q9ZVL7_ARATH</name>
<dbReference type="PIR" id="G96589">
    <property type="entry name" value="G96589"/>
</dbReference>